<comment type="caution">
    <text evidence="2">The sequence shown here is derived from an EMBL/GenBank/DDBJ whole genome shotgun (WGS) entry which is preliminary data.</text>
</comment>
<feature type="transmembrane region" description="Helical" evidence="1">
    <location>
        <begin position="107"/>
        <end position="140"/>
    </location>
</feature>
<accession>A0A644VEI9</accession>
<dbReference type="AlphaFoldDB" id="A0A644VEI9"/>
<evidence type="ECO:0000313" key="2">
    <source>
        <dbReference type="EMBL" id="MPL89824.1"/>
    </source>
</evidence>
<proteinExistence type="predicted"/>
<reference evidence="2" key="1">
    <citation type="submission" date="2019-08" db="EMBL/GenBank/DDBJ databases">
        <authorList>
            <person name="Kucharzyk K."/>
            <person name="Murdoch R.W."/>
            <person name="Higgins S."/>
            <person name="Loffler F."/>
        </authorList>
    </citation>
    <scope>NUCLEOTIDE SEQUENCE</scope>
</reference>
<feature type="transmembrane region" description="Helical" evidence="1">
    <location>
        <begin position="64"/>
        <end position="86"/>
    </location>
</feature>
<protein>
    <recommendedName>
        <fullName evidence="3">EhaG family protein</fullName>
    </recommendedName>
</protein>
<dbReference type="EMBL" id="VSSQ01000288">
    <property type="protein sequence ID" value="MPL89824.1"/>
    <property type="molecule type" value="Genomic_DNA"/>
</dbReference>
<keyword evidence="1" id="KW-1133">Transmembrane helix</keyword>
<name>A0A644VEI9_9ZZZZ</name>
<evidence type="ECO:0000256" key="1">
    <source>
        <dbReference type="SAM" id="Phobius"/>
    </source>
</evidence>
<dbReference type="Pfam" id="PF09878">
    <property type="entry name" value="EhaG"/>
    <property type="match status" value="1"/>
</dbReference>
<feature type="transmembrane region" description="Helical" evidence="1">
    <location>
        <begin position="38"/>
        <end position="58"/>
    </location>
</feature>
<feature type="transmembrane region" description="Helical" evidence="1">
    <location>
        <begin position="160"/>
        <end position="187"/>
    </location>
</feature>
<evidence type="ECO:0008006" key="3">
    <source>
        <dbReference type="Google" id="ProtNLM"/>
    </source>
</evidence>
<gene>
    <name evidence="2" type="ORF">SDC9_35866</name>
</gene>
<feature type="transmembrane region" description="Helical" evidence="1">
    <location>
        <begin position="12"/>
        <end position="31"/>
    </location>
</feature>
<organism evidence="2">
    <name type="scientific">bioreactor metagenome</name>
    <dbReference type="NCBI Taxonomy" id="1076179"/>
    <lineage>
        <taxon>unclassified sequences</taxon>
        <taxon>metagenomes</taxon>
        <taxon>ecological metagenomes</taxon>
    </lineage>
</organism>
<keyword evidence="1" id="KW-0812">Transmembrane</keyword>
<sequence>MIEFITGMDLIYKFGLAVAFIAIIIAFSAILREKDGIHLLIIVDLIEITGLVVIALLATDLAEALILPGLVVGIAEIMAVSELWLVKEGLQNVRPVRRLDIEVLHTAPPIIGALLTAYGIFLTGFTGGLIAGLGLALFFLGKSTTENFLSSETASGYAWVLWAMAFLIFILFPSQWFLALMAAAVGIMIKVMAKIALVGTMRGNGS</sequence>
<dbReference type="InterPro" id="IPR019212">
    <property type="entry name" value="EhaG-like"/>
</dbReference>
<keyword evidence="1" id="KW-0472">Membrane</keyword>